<evidence type="ECO:0000313" key="2">
    <source>
        <dbReference type="Proteomes" id="UP001213000"/>
    </source>
</evidence>
<proteinExistence type="predicted"/>
<organism evidence="1 2">
    <name type="scientific">Leucocoprinus birnbaumii</name>
    <dbReference type="NCBI Taxonomy" id="56174"/>
    <lineage>
        <taxon>Eukaryota</taxon>
        <taxon>Fungi</taxon>
        <taxon>Dikarya</taxon>
        <taxon>Basidiomycota</taxon>
        <taxon>Agaricomycotina</taxon>
        <taxon>Agaricomycetes</taxon>
        <taxon>Agaricomycetidae</taxon>
        <taxon>Agaricales</taxon>
        <taxon>Agaricineae</taxon>
        <taxon>Agaricaceae</taxon>
        <taxon>Leucocoprinus</taxon>
    </lineage>
</organism>
<reference evidence="1" key="1">
    <citation type="submission" date="2022-07" db="EMBL/GenBank/DDBJ databases">
        <title>Genome Sequence of Leucocoprinus birnbaumii.</title>
        <authorList>
            <person name="Buettner E."/>
        </authorList>
    </citation>
    <scope>NUCLEOTIDE SEQUENCE</scope>
    <source>
        <strain evidence="1">VT141</strain>
    </source>
</reference>
<dbReference type="Proteomes" id="UP001213000">
    <property type="component" value="Unassembled WGS sequence"/>
</dbReference>
<protein>
    <submittedName>
        <fullName evidence="1">Uncharacterized protein</fullName>
    </submittedName>
</protein>
<dbReference type="EMBL" id="JANIEX010000633">
    <property type="protein sequence ID" value="KAJ3564751.1"/>
    <property type="molecule type" value="Genomic_DNA"/>
</dbReference>
<dbReference type="AlphaFoldDB" id="A0AAD5VQP4"/>
<accession>A0AAD5VQP4</accession>
<name>A0AAD5VQP4_9AGAR</name>
<keyword evidence="2" id="KW-1185">Reference proteome</keyword>
<sequence length="445" mass="49899">MEGLPANVVPMPMSKTTIQCVMSDGSTFSISRKQVQILPNFALTDYASQGKTREHNVIDFAKCKNHQSYYTCLSRGKTAEGTVVLGSFDPKPVTKGIQGWLRQEFRALHALDEVTKWIFEGRTPISFSGLTRRDFLNHFYSSTDAPNIDQSWHTELRCRAGEDPIRDQEFIDKSTTDAMRETLNADSSRANHLGKSSKKRKIQHLGDTPLLQRLPPPTGIQWDRQNPSCAYDAVFTIICNSRAQDTNAWRAWETSMHPCSPILRNFVSGLNTEAGLELLRDTIRSQLRQHDATEFPDGELGTNMYALIDVLCTKLDFCTLTSRCSLCSSQLGSSVSPLHISDLMLPTINFDYDRAGNTSIADVFSLRTPNGNGANRLCQMCYSRGGRVSNFTPVASSPSRPAFIWIGIHEQPISVSRDFWIDGVPYELRGLVYEGDHHFVARFLS</sequence>
<gene>
    <name evidence="1" type="ORF">NP233_g8086</name>
</gene>
<evidence type="ECO:0000313" key="1">
    <source>
        <dbReference type="EMBL" id="KAJ3564751.1"/>
    </source>
</evidence>
<comment type="caution">
    <text evidence="1">The sequence shown here is derived from an EMBL/GenBank/DDBJ whole genome shotgun (WGS) entry which is preliminary data.</text>
</comment>